<accession>A0A2P4XI10</accession>
<protein>
    <submittedName>
        <fullName evidence="2">Uncharacterized protein</fullName>
    </submittedName>
</protein>
<reference evidence="2 3" key="1">
    <citation type="journal article" date="2017" name="Genome Biol. Evol.">
        <title>Phytophthora megakarya and P. palmivora, closely related causal agents of cacao black pod rot, underwent increases in genome sizes and gene numbers by different mechanisms.</title>
        <authorList>
            <person name="Ali S.S."/>
            <person name="Shao J."/>
            <person name="Lary D.J."/>
            <person name="Kronmiller B."/>
            <person name="Shen D."/>
            <person name="Strem M.D."/>
            <person name="Amoako-Attah I."/>
            <person name="Akrofi A.Y."/>
            <person name="Begoude B.A."/>
            <person name="Ten Hoopen G.M."/>
            <person name="Coulibaly K."/>
            <person name="Kebe B.I."/>
            <person name="Melnick R.L."/>
            <person name="Guiltinan M.J."/>
            <person name="Tyler B.M."/>
            <person name="Meinhardt L.W."/>
            <person name="Bailey B.A."/>
        </authorList>
    </citation>
    <scope>NUCLEOTIDE SEQUENCE [LARGE SCALE GENOMIC DNA]</scope>
    <source>
        <strain evidence="3">sbr112.9</strain>
    </source>
</reference>
<dbReference type="PANTHER" id="PTHR37069">
    <property type="entry name" value="DDE_TNP_1_7 DOMAIN-CONTAINING PROTEIN"/>
    <property type="match status" value="1"/>
</dbReference>
<feature type="region of interest" description="Disordered" evidence="1">
    <location>
        <begin position="85"/>
        <end position="106"/>
    </location>
</feature>
<gene>
    <name evidence="2" type="ORF">PHPALM_19148</name>
</gene>
<keyword evidence="3" id="KW-1185">Reference proteome</keyword>
<evidence type="ECO:0000313" key="2">
    <source>
        <dbReference type="EMBL" id="POM65180.1"/>
    </source>
</evidence>
<name>A0A2P4XI10_9STRA</name>
<dbReference type="PANTHER" id="PTHR37069:SF2">
    <property type="entry name" value="PIGGYBAC TRANSPOSABLE ELEMENT-DERIVED PROTEIN DOMAIN-CONTAINING PROTEIN"/>
    <property type="match status" value="1"/>
</dbReference>
<evidence type="ECO:0000313" key="3">
    <source>
        <dbReference type="Proteomes" id="UP000237271"/>
    </source>
</evidence>
<dbReference type="Proteomes" id="UP000237271">
    <property type="component" value="Unassembled WGS sequence"/>
</dbReference>
<proteinExistence type="predicted"/>
<sequence>MNGPNEKSFKQLWRDLSKAGWKARKPKGLSVDFTYVKPGVSGRLDESSRAIDYFVGENELMAFARQSGLLELPIVPPPRKRLAASPARAPVAAPVVNRDPNESSSVPTTIHVAAPAVDAGVAPVMAPEAQVEVVSTSADNRADTEQVDGRPAIPEDTELVNTGDLGSGGDVDAFDSDQFIDAMRAETLFEPVS</sequence>
<comment type="caution">
    <text evidence="2">The sequence shown here is derived from an EMBL/GenBank/DDBJ whole genome shotgun (WGS) entry which is preliminary data.</text>
</comment>
<dbReference type="EMBL" id="NCKW01010492">
    <property type="protein sequence ID" value="POM65180.1"/>
    <property type="molecule type" value="Genomic_DNA"/>
</dbReference>
<dbReference type="OrthoDB" id="128905at2759"/>
<feature type="region of interest" description="Disordered" evidence="1">
    <location>
        <begin position="132"/>
        <end position="172"/>
    </location>
</feature>
<dbReference type="AlphaFoldDB" id="A0A2P4XI10"/>
<organism evidence="2 3">
    <name type="scientific">Phytophthora palmivora</name>
    <dbReference type="NCBI Taxonomy" id="4796"/>
    <lineage>
        <taxon>Eukaryota</taxon>
        <taxon>Sar</taxon>
        <taxon>Stramenopiles</taxon>
        <taxon>Oomycota</taxon>
        <taxon>Peronosporomycetes</taxon>
        <taxon>Peronosporales</taxon>
        <taxon>Peronosporaceae</taxon>
        <taxon>Phytophthora</taxon>
    </lineage>
</organism>
<feature type="compositionally biased region" description="Low complexity" evidence="1">
    <location>
        <begin position="85"/>
        <end position="96"/>
    </location>
</feature>
<feature type="non-terminal residue" evidence="2">
    <location>
        <position position="193"/>
    </location>
</feature>
<evidence type="ECO:0000256" key="1">
    <source>
        <dbReference type="SAM" id="MobiDB-lite"/>
    </source>
</evidence>